<dbReference type="GO" id="GO:0033314">
    <property type="term" value="P:mitotic DNA replication checkpoint signaling"/>
    <property type="evidence" value="ECO:0007669"/>
    <property type="project" value="TreeGrafter"/>
</dbReference>
<organism evidence="5 6">
    <name type="scientific">Zophobas morio</name>
    <dbReference type="NCBI Taxonomy" id="2755281"/>
    <lineage>
        <taxon>Eukaryota</taxon>
        <taxon>Metazoa</taxon>
        <taxon>Ecdysozoa</taxon>
        <taxon>Arthropoda</taxon>
        <taxon>Hexapoda</taxon>
        <taxon>Insecta</taxon>
        <taxon>Pterygota</taxon>
        <taxon>Neoptera</taxon>
        <taxon>Endopterygota</taxon>
        <taxon>Coleoptera</taxon>
        <taxon>Polyphaga</taxon>
        <taxon>Cucujiformia</taxon>
        <taxon>Tenebrionidae</taxon>
        <taxon>Zophobas</taxon>
    </lineage>
</organism>
<feature type="compositionally biased region" description="Acidic residues" evidence="4">
    <location>
        <begin position="850"/>
        <end position="876"/>
    </location>
</feature>
<feature type="region of interest" description="Disordered" evidence="4">
    <location>
        <begin position="617"/>
        <end position="644"/>
    </location>
</feature>
<feature type="region of interest" description="Disordered" evidence="4">
    <location>
        <begin position="475"/>
        <end position="582"/>
    </location>
</feature>
<keyword evidence="3" id="KW-0539">Nucleus</keyword>
<proteinExistence type="predicted"/>
<dbReference type="GO" id="GO:0010997">
    <property type="term" value="F:anaphase-promoting complex binding"/>
    <property type="evidence" value="ECO:0007669"/>
    <property type="project" value="TreeGrafter"/>
</dbReference>
<dbReference type="AlphaFoldDB" id="A0AA38M8T4"/>
<sequence>METIEESVISQSDDENEMNLTNRGKITKKANIIDSDSDNENVIIKTNVVEMQDSEDSTLNDKPTKSRLKRVAVIDSDSDDEKDQTNSLSVKRHSGVLNSDVEDVVDEEEITPHNKSFPDENTAVQAIIYTTNSKGALITETTSMVTPSLSALCDSDSEEELDHNIIDTTVENLQPRAYKRARKKNTDEPKKMTVKDAAKQRSEIRSESQRMVRCSNVSLPYHKPKSYTITEFLQKRSKLASTLPPIPKASPSVAIKMSKDQLKEVSKNLDARIKEVEEFYKSESDDDEDEENDDATDEIQTWLNELVEKAMDEVEKTEEVVEMETSKTEESLEYDFNLDDSENDALKKSSVTDLIKDKLTLQPKLSGSPDDIIDFDEGVTKVSAVKKLVDKFFQHACKKVPHKHKVELNVVEVGSQGQIIKETVSMNVEEEEEPALVETPGAKLKKLREELQLQMAQKRLEQWKLKHEQGDCLTTEKKEGFEEEAAEKDILDDEEEECEMTESETEEEDDEEEYVEAKPEKKVKSVFVDEEALEDEEMDEGGDESEDDIIENDGGEDGAEDDACDGDVEEPPEDEKLQSPKKKVLKRILKPFSVDSDDEEDQSQVVESAGALKYYTTDEDDFIPPNLPRVGKTPQRTQLDKNKSEFDFLTPVTYLTGLQNLNSDSKFLHDSPTSPSNLTRTQSLETGTQSQVQKQLFSENSEPSQDSQGNFEDLAQLCSGTFPETQTGASGAKSLETEELPSTQDLINLCSGDFSNTNLNKEDKPINHVHTHPDNELKSLDEEQDQIISQLLDEDELERFKKKFESPINPTIRKTQVLEDVEEVNATGLINSDDEGLEIKKKKRTKLVFSDDEDSDDEDVEEDEEEEIDLHDDVDEEQQLEDEIVAQESHGYKISDFLDKEAELSESEWGSADEDEKGLDELEVEQGDEEKFNENKVRSELERIHMRQLLDEDNREVKLLQELLLEDGELHGTGRKRQFKWKTLDSADDSQFEKRDDDDIYLDEEETEEHWRKMRHKREMFLKKKSGGDDEDNILSDSDILKIGQQVLKTKSLSSQNSTPTNKEETKEPFNLLNKRGSFLSRSDQVLQRLAEYNKVTTSVGNSAKNSKCFVFQTVDSSVVKDNNNKRKATESTPNVIKKLRLDDLSPAIAKKSAGKNSKAKKLFGNW</sequence>
<keyword evidence="6" id="KW-1185">Reference proteome</keyword>
<name>A0AA38M8T4_9CUCU</name>
<keyword evidence="2" id="KW-0597">Phosphoprotein</keyword>
<feature type="region of interest" description="Disordered" evidence="4">
    <location>
        <begin position="1"/>
        <end position="22"/>
    </location>
</feature>
<accession>A0AA38M8T4</accession>
<comment type="caution">
    <text evidence="5">The sequence shown here is derived from an EMBL/GenBank/DDBJ whole genome shotgun (WGS) entry which is preliminary data.</text>
</comment>
<comment type="subcellular location">
    <subcellularLocation>
        <location evidence="1">Nucleus</location>
    </subcellularLocation>
</comment>
<evidence type="ECO:0000256" key="4">
    <source>
        <dbReference type="SAM" id="MobiDB-lite"/>
    </source>
</evidence>
<evidence type="ECO:0000256" key="1">
    <source>
        <dbReference type="ARBA" id="ARBA00004123"/>
    </source>
</evidence>
<dbReference type="GO" id="GO:0005634">
    <property type="term" value="C:nucleus"/>
    <property type="evidence" value="ECO:0007669"/>
    <property type="project" value="UniProtKB-SubCell"/>
</dbReference>
<dbReference type="EMBL" id="JALNTZ010000006">
    <property type="protein sequence ID" value="KAJ3647601.1"/>
    <property type="molecule type" value="Genomic_DNA"/>
</dbReference>
<feature type="region of interest" description="Disordered" evidence="4">
    <location>
        <begin position="903"/>
        <end position="934"/>
    </location>
</feature>
<dbReference type="PANTHER" id="PTHR14396:SF10">
    <property type="entry name" value="CLASPIN"/>
    <property type="match status" value="1"/>
</dbReference>
<feature type="compositionally biased region" description="Basic and acidic residues" evidence="4">
    <location>
        <begin position="184"/>
        <end position="209"/>
    </location>
</feature>
<evidence type="ECO:0000256" key="3">
    <source>
        <dbReference type="ARBA" id="ARBA00023242"/>
    </source>
</evidence>
<feature type="compositionally biased region" description="Acidic residues" evidence="4">
    <location>
        <begin position="481"/>
        <end position="514"/>
    </location>
</feature>
<feature type="compositionally biased region" description="Acidic residues" evidence="4">
    <location>
        <begin position="528"/>
        <end position="573"/>
    </location>
</feature>
<feature type="region of interest" description="Disordered" evidence="4">
    <location>
        <begin position="181"/>
        <end position="209"/>
    </location>
</feature>
<feature type="compositionally biased region" description="Acidic residues" evidence="4">
    <location>
        <begin position="911"/>
        <end position="928"/>
    </location>
</feature>
<dbReference type="GO" id="GO:0007095">
    <property type="term" value="P:mitotic G2 DNA damage checkpoint signaling"/>
    <property type="evidence" value="ECO:0007669"/>
    <property type="project" value="TreeGrafter"/>
</dbReference>
<protein>
    <recommendedName>
        <fullName evidence="7">Claspin</fullName>
    </recommendedName>
</protein>
<feature type="region of interest" description="Disordered" evidence="4">
    <location>
        <begin position="849"/>
        <end position="876"/>
    </location>
</feature>
<dbReference type="Proteomes" id="UP001168821">
    <property type="component" value="Unassembled WGS sequence"/>
</dbReference>
<dbReference type="InterPro" id="IPR024146">
    <property type="entry name" value="Claspin"/>
</dbReference>
<evidence type="ECO:0000313" key="5">
    <source>
        <dbReference type="EMBL" id="KAJ3647601.1"/>
    </source>
</evidence>
<feature type="region of interest" description="Disordered" evidence="4">
    <location>
        <begin position="666"/>
        <end position="710"/>
    </location>
</feature>
<gene>
    <name evidence="5" type="ORF">Zmor_019471</name>
</gene>
<evidence type="ECO:0008006" key="7">
    <source>
        <dbReference type="Google" id="ProtNLM"/>
    </source>
</evidence>
<evidence type="ECO:0000313" key="6">
    <source>
        <dbReference type="Proteomes" id="UP001168821"/>
    </source>
</evidence>
<evidence type="ECO:0000256" key="2">
    <source>
        <dbReference type="ARBA" id="ARBA00022553"/>
    </source>
</evidence>
<dbReference type="PANTHER" id="PTHR14396">
    <property type="entry name" value="CLASPIN"/>
    <property type="match status" value="1"/>
</dbReference>
<reference evidence="5" key="1">
    <citation type="journal article" date="2023" name="G3 (Bethesda)">
        <title>Whole genome assemblies of Zophobas morio and Tenebrio molitor.</title>
        <authorList>
            <person name="Kaur S."/>
            <person name="Stinson S.A."/>
            <person name="diCenzo G.C."/>
        </authorList>
    </citation>
    <scope>NUCLEOTIDE SEQUENCE</scope>
    <source>
        <strain evidence="5">QUZm001</strain>
    </source>
</reference>